<sequence>MAGGFNPIDPAQCVHYASFAAHLGRRAFDVIYWLLFILVIFMLFLAAFRFSGDSEIVSKLEPGSREYKNRMRKCMCICSLYASISVVSVVMEVFALMALQFCDGEDLMSLYWSTWTMMQVGSLIAIFGILLSVFNGLRGNKNPPWALALGTPVLVVAGLGHAVHGAMRKRVQRVRSRSLSRQRGMSVSSNSIHQSERVLTSTFPISREDTIRGDDSEREDGNESYQATLLGFTPEGAPILMFADDPGAFRAERGAVIGRGQSGQVIVAFKKSMMTIIDSSNSNINLVGTSSSSLAEKYLSPSPPGSENNNDNNNGLLAPPVPTIPPQRPPVVRIAEPAATPSSPV</sequence>
<keyword evidence="2" id="KW-0472">Membrane</keyword>
<reference evidence="3" key="1">
    <citation type="journal article" date="2023" name="Mol. Phylogenet. Evol.">
        <title>Genome-scale phylogeny and comparative genomics of the fungal order Sordariales.</title>
        <authorList>
            <person name="Hensen N."/>
            <person name="Bonometti L."/>
            <person name="Westerberg I."/>
            <person name="Brannstrom I.O."/>
            <person name="Guillou S."/>
            <person name="Cros-Aarteil S."/>
            <person name="Calhoun S."/>
            <person name="Haridas S."/>
            <person name="Kuo A."/>
            <person name="Mondo S."/>
            <person name="Pangilinan J."/>
            <person name="Riley R."/>
            <person name="LaButti K."/>
            <person name="Andreopoulos B."/>
            <person name="Lipzen A."/>
            <person name="Chen C."/>
            <person name="Yan M."/>
            <person name="Daum C."/>
            <person name="Ng V."/>
            <person name="Clum A."/>
            <person name="Steindorff A."/>
            <person name="Ohm R.A."/>
            <person name="Martin F."/>
            <person name="Silar P."/>
            <person name="Natvig D.O."/>
            <person name="Lalanne C."/>
            <person name="Gautier V."/>
            <person name="Ament-Velasquez S.L."/>
            <person name="Kruys A."/>
            <person name="Hutchinson M.I."/>
            <person name="Powell A.J."/>
            <person name="Barry K."/>
            <person name="Miller A.N."/>
            <person name="Grigoriev I.V."/>
            <person name="Debuchy R."/>
            <person name="Gladieux P."/>
            <person name="Hiltunen Thoren M."/>
            <person name="Johannesson H."/>
        </authorList>
    </citation>
    <scope>NUCLEOTIDE SEQUENCE</scope>
    <source>
        <strain evidence="3">CBS 232.78</strain>
    </source>
</reference>
<comment type="caution">
    <text evidence="3">The sequence shown here is derived from an EMBL/GenBank/DDBJ whole genome shotgun (WGS) entry which is preliminary data.</text>
</comment>
<dbReference type="Proteomes" id="UP001285441">
    <property type="component" value="Unassembled WGS sequence"/>
</dbReference>
<accession>A0AAE0P7F9</accession>
<keyword evidence="2" id="KW-0812">Transmembrane</keyword>
<proteinExistence type="predicted"/>
<keyword evidence="4" id="KW-1185">Reference proteome</keyword>
<feature type="compositionally biased region" description="Low complexity" evidence="1">
    <location>
        <begin position="305"/>
        <end position="318"/>
    </location>
</feature>
<evidence type="ECO:0000256" key="2">
    <source>
        <dbReference type="SAM" id="Phobius"/>
    </source>
</evidence>
<keyword evidence="2" id="KW-1133">Transmembrane helix</keyword>
<protein>
    <recommendedName>
        <fullName evidence="5">Transmembrane protein</fullName>
    </recommendedName>
</protein>
<organism evidence="3 4">
    <name type="scientific">Podospora didyma</name>
    <dbReference type="NCBI Taxonomy" id="330526"/>
    <lineage>
        <taxon>Eukaryota</taxon>
        <taxon>Fungi</taxon>
        <taxon>Dikarya</taxon>
        <taxon>Ascomycota</taxon>
        <taxon>Pezizomycotina</taxon>
        <taxon>Sordariomycetes</taxon>
        <taxon>Sordariomycetidae</taxon>
        <taxon>Sordariales</taxon>
        <taxon>Podosporaceae</taxon>
        <taxon>Podospora</taxon>
    </lineage>
</organism>
<feature type="transmembrane region" description="Helical" evidence="2">
    <location>
        <begin position="30"/>
        <end position="50"/>
    </location>
</feature>
<dbReference type="EMBL" id="JAULSW010000001">
    <property type="protein sequence ID" value="KAK3394788.1"/>
    <property type="molecule type" value="Genomic_DNA"/>
</dbReference>
<evidence type="ECO:0000313" key="3">
    <source>
        <dbReference type="EMBL" id="KAK3394788.1"/>
    </source>
</evidence>
<evidence type="ECO:0000313" key="4">
    <source>
        <dbReference type="Proteomes" id="UP001285441"/>
    </source>
</evidence>
<feature type="region of interest" description="Disordered" evidence="1">
    <location>
        <begin position="296"/>
        <end position="345"/>
    </location>
</feature>
<feature type="compositionally biased region" description="Pro residues" evidence="1">
    <location>
        <begin position="319"/>
        <end position="329"/>
    </location>
</feature>
<evidence type="ECO:0000256" key="1">
    <source>
        <dbReference type="SAM" id="MobiDB-lite"/>
    </source>
</evidence>
<evidence type="ECO:0008006" key="5">
    <source>
        <dbReference type="Google" id="ProtNLM"/>
    </source>
</evidence>
<name>A0AAE0P7F9_9PEZI</name>
<reference evidence="3" key="2">
    <citation type="submission" date="2023-06" db="EMBL/GenBank/DDBJ databases">
        <authorList>
            <consortium name="Lawrence Berkeley National Laboratory"/>
            <person name="Haridas S."/>
            <person name="Hensen N."/>
            <person name="Bonometti L."/>
            <person name="Westerberg I."/>
            <person name="Brannstrom I.O."/>
            <person name="Guillou S."/>
            <person name="Cros-Aarteil S."/>
            <person name="Calhoun S."/>
            <person name="Kuo A."/>
            <person name="Mondo S."/>
            <person name="Pangilinan J."/>
            <person name="Riley R."/>
            <person name="LaButti K."/>
            <person name="Andreopoulos B."/>
            <person name="Lipzen A."/>
            <person name="Chen C."/>
            <person name="Yanf M."/>
            <person name="Daum C."/>
            <person name="Ng V."/>
            <person name="Clum A."/>
            <person name="Steindorff A."/>
            <person name="Ohm R."/>
            <person name="Martin F."/>
            <person name="Silar P."/>
            <person name="Natvig D."/>
            <person name="Lalanne C."/>
            <person name="Gautier V."/>
            <person name="Ament-velasquez S.L."/>
            <person name="Kruys A."/>
            <person name="Hutchinson M.I."/>
            <person name="Powell A.J."/>
            <person name="Barry K."/>
            <person name="Miller A.N."/>
            <person name="Grigoriev I.V."/>
            <person name="Debuchy R."/>
            <person name="Gladieux P."/>
            <person name="Thoren M.H."/>
            <person name="Johannesson H."/>
        </authorList>
    </citation>
    <scope>NUCLEOTIDE SEQUENCE</scope>
    <source>
        <strain evidence="3">CBS 232.78</strain>
    </source>
</reference>
<feature type="transmembrane region" description="Helical" evidence="2">
    <location>
        <begin position="74"/>
        <end position="98"/>
    </location>
</feature>
<feature type="transmembrane region" description="Helical" evidence="2">
    <location>
        <begin position="110"/>
        <end position="134"/>
    </location>
</feature>
<feature type="transmembrane region" description="Helical" evidence="2">
    <location>
        <begin position="146"/>
        <end position="167"/>
    </location>
</feature>
<gene>
    <name evidence="3" type="ORF">B0H63DRAFT_57951</name>
</gene>
<dbReference type="AlphaFoldDB" id="A0AAE0P7F9"/>